<keyword evidence="1" id="KW-0472">Membrane</keyword>
<comment type="caution">
    <text evidence="2">The sequence shown here is derived from an EMBL/GenBank/DDBJ whole genome shotgun (WGS) entry which is preliminary data.</text>
</comment>
<proteinExistence type="predicted"/>
<evidence type="ECO:0000313" key="2">
    <source>
        <dbReference type="EMBL" id="CAG8485856.1"/>
    </source>
</evidence>
<reference evidence="2" key="1">
    <citation type="submission" date="2021-06" db="EMBL/GenBank/DDBJ databases">
        <authorList>
            <person name="Kallberg Y."/>
            <person name="Tangrot J."/>
            <person name="Rosling A."/>
        </authorList>
    </citation>
    <scope>NUCLEOTIDE SEQUENCE</scope>
    <source>
        <strain evidence="2">IA702</strain>
    </source>
</reference>
<keyword evidence="1" id="KW-1133">Transmembrane helix</keyword>
<dbReference type="EMBL" id="CAJVPJ010000146">
    <property type="protein sequence ID" value="CAG8485856.1"/>
    <property type="molecule type" value="Genomic_DNA"/>
</dbReference>
<keyword evidence="1" id="KW-0812">Transmembrane</keyword>
<accession>A0A9N8WDX2</accession>
<evidence type="ECO:0000313" key="3">
    <source>
        <dbReference type="Proteomes" id="UP000789572"/>
    </source>
</evidence>
<organism evidence="2 3">
    <name type="scientific">Paraglomus occultum</name>
    <dbReference type="NCBI Taxonomy" id="144539"/>
    <lineage>
        <taxon>Eukaryota</taxon>
        <taxon>Fungi</taxon>
        <taxon>Fungi incertae sedis</taxon>
        <taxon>Mucoromycota</taxon>
        <taxon>Glomeromycotina</taxon>
        <taxon>Glomeromycetes</taxon>
        <taxon>Paraglomerales</taxon>
        <taxon>Paraglomeraceae</taxon>
        <taxon>Paraglomus</taxon>
    </lineage>
</organism>
<feature type="transmembrane region" description="Helical" evidence="1">
    <location>
        <begin position="6"/>
        <end position="25"/>
    </location>
</feature>
<protein>
    <submittedName>
        <fullName evidence="2">3317_t:CDS:1</fullName>
    </submittedName>
</protein>
<sequence>MIEQVISAYMCTVITFGLFIIFGTTRESLRTLLGSSNVCNIFRNGRYNSRKKVSIDTISKDSPTIVSIDPTILLDSPPAHPLPIHSSPRQSYHQPLSQHLCPLQLSNSLQTIQPHQNLPPPQFPPPSDSLPHIPSLSTRFAFSFSLAHKFPYAHYCIQSTRPDSPGSNEALPMHTLPSHLSRNSIFGRYLLEKERKEKEEMMHDVFG</sequence>
<dbReference type="Proteomes" id="UP000789572">
    <property type="component" value="Unassembled WGS sequence"/>
</dbReference>
<evidence type="ECO:0000256" key="1">
    <source>
        <dbReference type="SAM" id="Phobius"/>
    </source>
</evidence>
<gene>
    <name evidence="2" type="ORF">POCULU_LOCUS1798</name>
</gene>
<dbReference type="AlphaFoldDB" id="A0A9N8WDX2"/>
<dbReference type="OrthoDB" id="2425634at2759"/>
<name>A0A9N8WDX2_9GLOM</name>
<keyword evidence="3" id="KW-1185">Reference proteome</keyword>